<comment type="caution">
    <text evidence="2">The sequence shown here is derived from an EMBL/GenBank/DDBJ whole genome shotgun (WGS) entry which is preliminary data.</text>
</comment>
<evidence type="ECO:0000313" key="2">
    <source>
        <dbReference type="EMBL" id="KAI1695549.1"/>
    </source>
</evidence>
<gene>
    <name evidence="2" type="ORF">DdX_19521</name>
</gene>
<name>A0AAD4MIV6_9BILA</name>
<dbReference type="EMBL" id="JAKKPZ010000393">
    <property type="protein sequence ID" value="KAI1695549.1"/>
    <property type="molecule type" value="Genomic_DNA"/>
</dbReference>
<protein>
    <recommendedName>
        <fullName evidence="1">F-box domain-containing protein</fullName>
    </recommendedName>
</protein>
<dbReference type="Pfam" id="PF00646">
    <property type="entry name" value="F-box"/>
    <property type="match status" value="1"/>
</dbReference>
<evidence type="ECO:0000313" key="3">
    <source>
        <dbReference type="Proteomes" id="UP001201812"/>
    </source>
</evidence>
<sequence length="146" mass="17393">MNQNLVPITTIIDIFALFNRKELFSLSKACRRFNSIIEQQFVEAPYLVFDILVRSSRWKWAPNGATDTTNMQTRLVPLLKASKFVRFRNTVFIPYKARNMVDELTPIKHVFDGRSLQIEIPGEHYFSELQTRIQRWRILRIDYRVQ</sequence>
<dbReference type="Proteomes" id="UP001201812">
    <property type="component" value="Unassembled WGS sequence"/>
</dbReference>
<accession>A0AAD4MIV6</accession>
<feature type="domain" description="F-box" evidence="1">
    <location>
        <begin position="1"/>
        <end position="52"/>
    </location>
</feature>
<proteinExistence type="predicted"/>
<organism evidence="2 3">
    <name type="scientific">Ditylenchus destructor</name>
    <dbReference type="NCBI Taxonomy" id="166010"/>
    <lineage>
        <taxon>Eukaryota</taxon>
        <taxon>Metazoa</taxon>
        <taxon>Ecdysozoa</taxon>
        <taxon>Nematoda</taxon>
        <taxon>Chromadorea</taxon>
        <taxon>Rhabditida</taxon>
        <taxon>Tylenchina</taxon>
        <taxon>Tylenchomorpha</taxon>
        <taxon>Sphaerularioidea</taxon>
        <taxon>Anguinidae</taxon>
        <taxon>Anguininae</taxon>
        <taxon>Ditylenchus</taxon>
    </lineage>
</organism>
<dbReference type="InterPro" id="IPR001810">
    <property type="entry name" value="F-box_dom"/>
</dbReference>
<reference evidence="2" key="1">
    <citation type="submission" date="2022-01" db="EMBL/GenBank/DDBJ databases">
        <title>Genome Sequence Resource for Two Populations of Ditylenchus destructor, the Migratory Endoparasitic Phytonematode.</title>
        <authorList>
            <person name="Zhang H."/>
            <person name="Lin R."/>
            <person name="Xie B."/>
        </authorList>
    </citation>
    <scope>NUCLEOTIDE SEQUENCE</scope>
    <source>
        <strain evidence="2">BazhouSP</strain>
    </source>
</reference>
<dbReference type="PROSITE" id="PS50181">
    <property type="entry name" value="FBOX"/>
    <property type="match status" value="1"/>
</dbReference>
<keyword evidence="3" id="KW-1185">Reference proteome</keyword>
<evidence type="ECO:0000259" key="1">
    <source>
        <dbReference type="PROSITE" id="PS50181"/>
    </source>
</evidence>
<dbReference type="AlphaFoldDB" id="A0AAD4MIV6"/>